<evidence type="ECO:0000256" key="5">
    <source>
        <dbReference type="ARBA" id="ARBA00023125"/>
    </source>
</evidence>
<keyword evidence="7" id="KW-0675">Receptor</keyword>
<dbReference type="EMBL" id="OC915599">
    <property type="protein sequence ID" value="CAD7641138.1"/>
    <property type="molecule type" value="Genomic_DNA"/>
</dbReference>
<evidence type="ECO:0000256" key="6">
    <source>
        <dbReference type="ARBA" id="ARBA00023163"/>
    </source>
</evidence>
<keyword evidence="5" id="KW-0238">DNA-binding</keyword>
<feature type="region of interest" description="Disordered" evidence="8">
    <location>
        <begin position="29"/>
        <end position="51"/>
    </location>
</feature>
<dbReference type="InterPro" id="IPR000536">
    <property type="entry name" value="Nucl_hrmn_rcpt_lig-bd"/>
</dbReference>
<evidence type="ECO:0000313" key="11">
    <source>
        <dbReference type="Proteomes" id="UP000728032"/>
    </source>
</evidence>
<evidence type="ECO:0000256" key="7">
    <source>
        <dbReference type="ARBA" id="ARBA00023170"/>
    </source>
</evidence>
<dbReference type="PROSITE" id="PS51843">
    <property type="entry name" value="NR_LBD"/>
    <property type="match status" value="1"/>
</dbReference>
<dbReference type="AlphaFoldDB" id="A0A7R9LG70"/>
<evidence type="ECO:0000256" key="1">
    <source>
        <dbReference type="ARBA" id="ARBA00022723"/>
    </source>
</evidence>
<dbReference type="InterPro" id="IPR050234">
    <property type="entry name" value="Nuclear_hormone_rcpt_NR1"/>
</dbReference>
<gene>
    <name evidence="10" type="ORF">ONB1V03_LOCUS2938</name>
</gene>
<evidence type="ECO:0000256" key="8">
    <source>
        <dbReference type="SAM" id="MobiDB-lite"/>
    </source>
</evidence>
<keyword evidence="1" id="KW-0479">Metal-binding</keyword>
<dbReference type="Proteomes" id="UP000728032">
    <property type="component" value="Unassembled WGS sequence"/>
</dbReference>
<organism evidence="10">
    <name type="scientific">Oppiella nova</name>
    <dbReference type="NCBI Taxonomy" id="334625"/>
    <lineage>
        <taxon>Eukaryota</taxon>
        <taxon>Metazoa</taxon>
        <taxon>Ecdysozoa</taxon>
        <taxon>Arthropoda</taxon>
        <taxon>Chelicerata</taxon>
        <taxon>Arachnida</taxon>
        <taxon>Acari</taxon>
        <taxon>Acariformes</taxon>
        <taxon>Sarcoptiformes</taxon>
        <taxon>Oribatida</taxon>
        <taxon>Brachypylina</taxon>
        <taxon>Oppioidea</taxon>
        <taxon>Oppiidae</taxon>
        <taxon>Oppiella</taxon>
    </lineage>
</organism>
<dbReference type="GO" id="GO:0003677">
    <property type="term" value="F:DNA binding"/>
    <property type="evidence" value="ECO:0007669"/>
    <property type="project" value="UniProtKB-KW"/>
</dbReference>
<name>A0A7R9LG70_9ACAR</name>
<sequence length="145" mass="16786">MADELVRNAKQNERIRLLIEENRRKKQECNECPDSVDSTTSPSNQSSDESLHKLIDRSEVIEMSVKGADLALQEMAKYVKQLNGFTDNCLEDQESLVKYAFFEISTLRGVTLYDIQTDCFKVYKLIAIQLFNPNRPNIRHKDNIK</sequence>
<keyword evidence="2" id="KW-0863">Zinc-finger</keyword>
<accession>A0A7R9LG70</accession>
<reference evidence="10" key="1">
    <citation type="submission" date="2020-11" db="EMBL/GenBank/DDBJ databases">
        <authorList>
            <person name="Tran Van P."/>
        </authorList>
    </citation>
    <scope>NUCLEOTIDE SEQUENCE</scope>
</reference>
<keyword evidence="6" id="KW-0804">Transcription</keyword>
<evidence type="ECO:0000256" key="4">
    <source>
        <dbReference type="ARBA" id="ARBA00023015"/>
    </source>
</evidence>
<dbReference type="EMBL" id="CAJPVJ010000774">
    <property type="protein sequence ID" value="CAG2163359.1"/>
    <property type="molecule type" value="Genomic_DNA"/>
</dbReference>
<dbReference type="InterPro" id="IPR035500">
    <property type="entry name" value="NHR-like_dom_sf"/>
</dbReference>
<feature type="compositionally biased region" description="Polar residues" evidence="8">
    <location>
        <begin position="36"/>
        <end position="48"/>
    </location>
</feature>
<dbReference type="Gene3D" id="1.10.565.10">
    <property type="entry name" value="Retinoid X Receptor"/>
    <property type="match status" value="1"/>
</dbReference>
<keyword evidence="3" id="KW-0862">Zinc</keyword>
<protein>
    <recommendedName>
        <fullName evidence="9">NR LBD domain-containing protein</fullName>
    </recommendedName>
</protein>
<evidence type="ECO:0000256" key="2">
    <source>
        <dbReference type="ARBA" id="ARBA00022771"/>
    </source>
</evidence>
<proteinExistence type="predicted"/>
<evidence type="ECO:0000256" key="3">
    <source>
        <dbReference type="ARBA" id="ARBA00022833"/>
    </source>
</evidence>
<evidence type="ECO:0000313" key="10">
    <source>
        <dbReference type="EMBL" id="CAD7641138.1"/>
    </source>
</evidence>
<keyword evidence="4" id="KW-0805">Transcription regulation</keyword>
<feature type="domain" description="NR LBD" evidence="9">
    <location>
        <begin position="32"/>
        <end position="145"/>
    </location>
</feature>
<dbReference type="GO" id="GO:0008270">
    <property type="term" value="F:zinc ion binding"/>
    <property type="evidence" value="ECO:0007669"/>
    <property type="project" value="UniProtKB-KW"/>
</dbReference>
<dbReference type="PANTHER" id="PTHR24082">
    <property type="entry name" value="NUCLEAR HORMONE RECEPTOR"/>
    <property type="match status" value="1"/>
</dbReference>
<evidence type="ECO:0000259" key="9">
    <source>
        <dbReference type="PROSITE" id="PS51843"/>
    </source>
</evidence>
<dbReference type="SUPFAM" id="SSF48508">
    <property type="entry name" value="Nuclear receptor ligand-binding domain"/>
    <property type="match status" value="1"/>
</dbReference>
<keyword evidence="11" id="KW-1185">Reference proteome</keyword>